<sequence>MWPSDSNSATGFGSVLDSLGGAAPDFESDGRIRCKLGCDHPSQHCWQCGRQPSQAPNTTAPYIAGEIVFQMEPDPSPAEFHQLSRISSLERVPDGDRVLLVVVGEAD</sequence>
<feature type="region of interest" description="Disordered" evidence="1">
    <location>
        <begin position="1"/>
        <end position="20"/>
    </location>
</feature>
<evidence type="ECO:0000313" key="4">
    <source>
        <dbReference type="Proteomes" id="UP000235388"/>
    </source>
</evidence>
<evidence type="ECO:0000313" key="2">
    <source>
        <dbReference type="EMBL" id="PLW52411.1"/>
    </source>
</evidence>
<evidence type="ECO:0000313" key="5">
    <source>
        <dbReference type="Proteomes" id="UP000235392"/>
    </source>
</evidence>
<reference evidence="4 5" key="1">
    <citation type="submission" date="2017-11" db="EMBL/GenBank/DDBJ databases">
        <title>De novo assembly and phasing of dikaryotic genomes from two isolates of Puccinia coronata f. sp. avenae, the causal agent of oat crown rust.</title>
        <authorList>
            <person name="Miller M.E."/>
            <person name="Zhang Y."/>
            <person name="Omidvar V."/>
            <person name="Sperschneider J."/>
            <person name="Schwessinger B."/>
            <person name="Raley C."/>
            <person name="Palmer J.M."/>
            <person name="Garnica D."/>
            <person name="Upadhyaya N."/>
            <person name="Rathjen J."/>
            <person name="Taylor J.M."/>
            <person name="Park R.F."/>
            <person name="Dodds P.N."/>
            <person name="Hirsch C.D."/>
            <person name="Kianian S.F."/>
            <person name="Figueroa M."/>
        </authorList>
    </citation>
    <scope>NUCLEOTIDE SEQUENCE [LARGE SCALE GENOMIC DNA]</scope>
    <source>
        <strain evidence="3">12NC29</strain>
        <strain evidence="2">12SD80</strain>
    </source>
</reference>
<feature type="compositionally biased region" description="Polar residues" evidence="1">
    <location>
        <begin position="1"/>
        <end position="11"/>
    </location>
</feature>
<dbReference type="Proteomes" id="UP000235392">
    <property type="component" value="Unassembled WGS sequence"/>
</dbReference>
<evidence type="ECO:0000313" key="3">
    <source>
        <dbReference type="EMBL" id="PLW55720.1"/>
    </source>
</evidence>
<proteinExistence type="predicted"/>
<dbReference type="EMBL" id="PGCJ01000029">
    <property type="protein sequence ID" value="PLW55720.1"/>
    <property type="molecule type" value="Genomic_DNA"/>
</dbReference>
<name>A0A2N5VQY7_9BASI</name>
<dbReference type="AlphaFoldDB" id="A0A2N5VQY7"/>
<evidence type="ECO:0000256" key="1">
    <source>
        <dbReference type="SAM" id="MobiDB-lite"/>
    </source>
</evidence>
<keyword evidence="4" id="KW-1185">Reference proteome</keyword>
<dbReference type="Proteomes" id="UP000235388">
    <property type="component" value="Unassembled WGS sequence"/>
</dbReference>
<dbReference type="EMBL" id="PGCI01000001">
    <property type="protein sequence ID" value="PLW52411.1"/>
    <property type="molecule type" value="Genomic_DNA"/>
</dbReference>
<organism evidence="2 5">
    <name type="scientific">Puccinia coronata f. sp. avenae</name>
    <dbReference type="NCBI Taxonomy" id="200324"/>
    <lineage>
        <taxon>Eukaryota</taxon>
        <taxon>Fungi</taxon>
        <taxon>Dikarya</taxon>
        <taxon>Basidiomycota</taxon>
        <taxon>Pucciniomycotina</taxon>
        <taxon>Pucciniomycetes</taxon>
        <taxon>Pucciniales</taxon>
        <taxon>Pucciniaceae</taxon>
        <taxon>Puccinia</taxon>
    </lineage>
</organism>
<gene>
    <name evidence="3" type="ORF">PCANC_04592</name>
    <name evidence="2" type="ORF">PCASD_00045</name>
</gene>
<comment type="caution">
    <text evidence="2">The sequence shown here is derived from an EMBL/GenBank/DDBJ whole genome shotgun (WGS) entry which is preliminary data.</text>
</comment>
<accession>A0A2N5VQY7</accession>
<protein>
    <submittedName>
        <fullName evidence="2">Uncharacterized protein</fullName>
    </submittedName>
</protein>